<keyword evidence="1" id="KW-0812">Transmembrane</keyword>
<proteinExistence type="predicted"/>
<dbReference type="Pfam" id="PF13346">
    <property type="entry name" value="ABC2_membrane_5"/>
    <property type="match status" value="1"/>
</dbReference>
<evidence type="ECO:0000256" key="1">
    <source>
        <dbReference type="SAM" id="Phobius"/>
    </source>
</evidence>
<feature type="transmembrane region" description="Helical" evidence="1">
    <location>
        <begin position="156"/>
        <end position="174"/>
    </location>
</feature>
<name>A0A926EGG4_9FIRM</name>
<keyword evidence="1" id="KW-0472">Membrane</keyword>
<dbReference type="AlphaFoldDB" id="A0A926EGG4"/>
<evidence type="ECO:0000313" key="2">
    <source>
        <dbReference type="EMBL" id="MBC8580691.1"/>
    </source>
</evidence>
<feature type="transmembrane region" description="Helical" evidence="1">
    <location>
        <begin position="20"/>
        <end position="53"/>
    </location>
</feature>
<feature type="transmembrane region" description="Helical" evidence="1">
    <location>
        <begin position="186"/>
        <end position="212"/>
    </location>
</feature>
<dbReference type="RefSeq" id="WP_249333411.1">
    <property type="nucleotide sequence ID" value="NZ_JACRSY010000025.1"/>
</dbReference>
<dbReference type="InterPro" id="IPR025699">
    <property type="entry name" value="ABC2_memb-like"/>
</dbReference>
<reference evidence="2" key="1">
    <citation type="submission" date="2020-08" db="EMBL/GenBank/DDBJ databases">
        <title>Genome public.</title>
        <authorList>
            <person name="Liu C."/>
            <person name="Sun Q."/>
        </authorList>
    </citation>
    <scope>NUCLEOTIDE SEQUENCE</scope>
    <source>
        <strain evidence="2">NSJ-12</strain>
    </source>
</reference>
<feature type="transmembrane region" description="Helical" evidence="1">
    <location>
        <begin position="124"/>
        <end position="144"/>
    </location>
</feature>
<organism evidence="2 3">
    <name type="scientific">Zhenhengia yiwuensis</name>
    <dbReference type="NCBI Taxonomy" id="2763666"/>
    <lineage>
        <taxon>Bacteria</taxon>
        <taxon>Bacillati</taxon>
        <taxon>Bacillota</taxon>
        <taxon>Clostridia</taxon>
        <taxon>Lachnospirales</taxon>
        <taxon>Lachnospiraceae</taxon>
        <taxon>Zhenhengia</taxon>
    </lineage>
</organism>
<keyword evidence="1" id="KW-1133">Transmembrane helix</keyword>
<feature type="transmembrane region" description="Helical" evidence="1">
    <location>
        <begin position="84"/>
        <end position="104"/>
    </location>
</feature>
<comment type="caution">
    <text evidence="2">The sequence shown here is derived from an EMBL/GenBank/DDBJ whole genome shotgun (WGS) entry which is preliminary data.</text>
</comment>
<evidence type="ECO:0000313" key="3">
    <source>
        <dbReference type="Proteomes" id="UP000655830"/>
    </source>
</evidence>
<sequence>MSTTTLLIRKELMYLFRNLKFTWVTTLILVLVFAVVYPGANLVACIIGPYMLVYGVMAHEEQSHSDVLNYTLPVSRRELCRSKYLLGMIYTLVVAIGVLGILAIGMQLAPTRYEMFRVLGTFNVLYILIGGALTYTALIIPIIYKFGCIKMRMIMALTYGVVFGISFSVTNILKEVIPQVSEDINFSLIGGCTLTIGIIAYVISYVISLNILKNKEYK</sequence>
<dbReference type="Proteomes" id="UP000655830">
    <property type="component" value="Unassembled WGS sequence"/>
</dbReference>
<protein>
    <submittedName>
        <fullName evidence="2">ABC-2 transporter permease</fullName>
    </submittedName>
</protein>
<gene>
    <name evidence="2" type="ORF">H8718_14305</name>
</gene>
<accession>A0A926EGG4</accession>
<dbReference type="EMBL" id="JACRSY010000025">
    <property type="protein sequence ID" value="MBC8580691.1"/>
    <property type="molecule type" value="Genomic_DNA"/>
</dbReference>
<keyword evidence="3" id="KW-1185">Reference proteome</keyword>